<reference evidence="2 3" key="1">
    <citation type="submission" date="2018-04" db="EMBL/GenBank/DDBJ databases">
        <authorList>
            <person name="Vogel A."/>
        </authorList>
    </citation>
    <scope>NUCLEOTIDE SEQUENCE [LARGE SCALE GENOMIC DNA]</scope>
</reference>
<proteinExistence type="predicted"/>
<name>A0A484NNQ2_9ASTE</name>
<feature type="compositionally biased region" description="Basic and acidic residues" evidence="1">
    <location>
        <begin position="8"/>
        <end position="17"/>
    </location>
</feature>
<sequence>MTATQARRRGDDRERRSLTSPPPPATRPRDWTRAEAAPARGAPAVMQRRPVTLHFSGDCNFVDDVGSSSEFRRLNGGVLRRVTSNDWRSLGLE</sequence>
<feature type="region of interest" description="Disordered" evidence="1">
    <location>
        <begin position="1"/>
        <end position="45"/>
    </location>
</feature>
<evidence type="ECO:0000256" key="1">
    <source>
        <dbReference type="SAM" id="MobiDB-lite"/>
    </source>
</evidence>
<keyword evidence="3" id="KW-1185">Reference proteome</keyword>
<dbReference type="AlphaFoldDB" id="A0A484NNQ2"/>
<dbReference type="Proteomes" id="UP000595140">
    <property type="component" value="Unassembled WGS sequence"/>
</dbReference>
<feature type="compositionally biased region" description="Low complexity" evidence="1">
    <location>
        <begin position="34"/>
        <end position="44"/>
    </location>
</feature>
<dbReference type="EMBL" id="OOIL02006841">
    <property type="protein sequence ID" value="VFR02886.1"/>
    <property type="molecule type" value="Genomic_DNA"/>
</dbReference>
<accession>A0A484NNQ2</accession>
<gene>
    <name evidence="2" type="ORF">CCAM_LOCUS44661</name>
</gene>
<protein>
    <submittedName>
        <fullName evidence="2">Uncharacterized protein</fullName>
    </submittedName>
</protein>
<evidence type="ECO:0000313" key="3">
    <source>
        <dbReference type="Proteomes" id="UP000595140"/>
    </source>
</evidence>
<organism evidence="2 3">
    <name type="scientific">Cuscuta campestris</name>
    <dbReference type="NCBI Taxonomy" id="132261"/>
    <lineage>
        <taxon>Eukaryota</taxon>
        <taxon>Viridiplantae</taxon>
        <taxon>Streptophyta</taxon>
        <taxon>Embryophyta</taxon>
        <taxon>Tracheophyta</taxon>
        <taxon>Spermatophyta</taxon>
        <taxon>Magnoliopsida</taxon>
        <taxon>eudicotyledons</taxon>
        <taxon>Gunneridae</taxon>
        <taxon>Pentapetalae</taxon>
        <taxon>asterids</taxon>
        <taxon>lamiids</taxon>
        <taxon>Solanales</taxon>
        <taxon>Convolvulaceae</taxon>
        <taxon>Cuscuteae</taxon>
        <taxon>Cuscuta</taxon>
        <taxon>Cuscuta subgen. Grammica</taxon>
        <taxon>Cuscuta sect. Cleistogrammica</taxon>
    </lineage>
</organism>
<evidence type="ECO:0000313" key="2">
    <source>
        <dbReference type="EMBL" id="VFR02886.1"/>
    </source>
</evidence>